<dbReference type="PIRSF" id="PIRSF005225">
    <property type="entry name" value="LAG1_LAC1"/>
    <property type="match status" value="1"/>
</dbReference>
<protein>
    <submittedName>
        <fullName evidence="8">Sphingosine N-acyltransferase lag1</fullName>
    </submittedName>
</protein>
<evidence type="ECO:0000256" key="2">
    <source>
        <dbReference type="ARBA" id="ARBA00009808"/>
    </source>
</evidence>
<keyword evidence="5 6" id="KW-0472">Membrane</keyword>
<keyword evidence="9" id="KW-1185">Reference proteome</keyword>
<evidence type="ECO:0000256" key="3">
    <source>
        <dbReference type="ARBA" id="ARBA00022692"/>
    </source>
</evidence>
<dbReference type="OrthoDB" id="537032at2759"/>
<evidence type="ECO:0000259" key="7">
    <source>
        <dbReference type="SMART" id="SM00724"/>
    </source>
</evidence>
<evidence type="ECO:0000313" key="8">
    <source>
        <dbReference type="EMBL" id="KAH7162886.1"/>
    </source>
</evidence>
<feature type="transmembrane region" description="Helical" evidence="6">
    <location>
        <begin position="375"/>
        <end position="396"/>
    </location>
</feature>
<dbReference type="GO" id="GO:0016020">
    <property type="term" value="C:membrane"/>
    <property type="evidence" value="ECO:0007669"/>
    <property type="project" value="UniProtKB-SubCell"/>
</dbReference>
<evidence type="ECO:0000256" key="1">
    <source>
        <dbReference type="ARBA" id="ARBA00004141"/>
    </source>
</evidence>
<dbReference type="Pfam" id="PF03798">
    <property type="entry name" value="TRAM_LAG1_CLN8"/>
    <property type="match status" value="1"/>
</dbReference>
<dbReference type="Proteomes" id="UP000717696">
    <property type="component" value="Unassembled WGS sequence"/>
</dbReference>
<dbReference type="PANTHER" id="PTHR12560:SF0">
    <property type="entry name" value="LD18904P"/>
    <property type="match status" value="1"/>
</dbReference>
<feature type="transmembrane region" description="Helical" evidence="6">
    <location>
        <begin position="211"/>
        <end position="233"/>
    </location>
</feature>
<keyword evidence="3 6" id="KW-0812">Transmembrane</keyword>
<comment type="caution">
    <text evidence="8">The sequence shown here is derived from an EMBL/GenBank/DDBJ whole genome shotgun (WGS) entry which is preliminary data.</text>
</comment>
<sequence>MTNFDGYDGQPILETIPNCSTTGAKPERTTAFHVTATANNTSVHRSSYMQTVSNGNMAVVSRVRRKSDGARKFVGSWMLRNQIGIAFNLLALLFLAHFIPKARPYTTKFFTLSYRNDLTGNYGNGRDDIYFIIFCVVLFSGLRAAVMQYILVPFARLCGVHKTKDLARFSEQSWLLCYYAVFWTMGMYIYRNSPYWLNLKELWTDWPDRELTGLVKFYILAQWAFWLQQIIVINIEERRKDYSQMLAHHFVTCGLMYACYAYHQTRVGNLILVLMDFVDIVLPVAKCLKYMGFKLVCDVMFGVFMVSWIFTRHIVYCMVCWSIYADIPGIIGETCFRGSGKDLTGPLPIPPGSRYMLEPFWNPHGLVCFGRTVTWAFLLPLLLLQCMNFVWFAMIARVALRVIRREGADDSRSDDEDEKED</sequence>
<proteinExistence type="inferred from homology"/>
<evidence type="ECO:0000256" key="4">
    <source>
        <dbReference type="ARBA" id="ARBA00022989"/>
    </source>
</evidence>
<evidence type="ECO:0000256" key="5">
    <source>
        <dbReference type="ARBA" id="ARBA00023136"/>
    </source>
</evidence>
<name>A0A9P9FJG9_9HYPO</name>
<comment type="subcellular location">
    <subcellularLocation>
        <location evidence="1">Membrane</location>
        <topology evidence="1">Multi-pass membrane protein</topology>
    </subcellularLocation>
</comment>
<feature type="domain" description="TLC" evidence="7">
    <location>
        <begin position="167"/>
        <end position="404"/>
    </location>
</feature>
<dbReference type="GO" id="GO:0046513">
    <property type="term" value="P:ceramide biosynthetic process"/>
    <property type="evidence" value="ECO:0007669"/>
    <property type="project" value="InterPro"/>
</dbReference>
<evidence type="ECO:0000313" key="9">
    <source>
        <dbReference type="Proteomes" id="UP000717696"/>
    </source>
</evidence>
<reference evidence="8" key="1">
    <citation type="journal article" date="2021" name="Nat. Commun.">
        <title>Genetic determinants of endophytism in the Arabidopsis root mycobiome.</title>
        <authorList>
            <person name="Mesny F."/>
            <person name="Miyauchi S."/>
            <person name="Thiergart T."/>
            <person name="Pickel B."/>
            <person name="Atanasova L."/>
            <person name="Karlsson M."/>
            <person name="Huettel B."/>
            <person name="Barry K.W."/>
            <person name="Haridas S."/>
            <person name="Chen C."/>
            <person name="Bauer D."/>
            <person name="Andreopoulos W."/>
            <person name="Pangilinan J."/>
            <person name="LaButti K."/>
            <person name="Riley R."/>
            <person name="Lipzen A."/>
            <person name="Clum A."/>
            <person name="Drula E."/>
            <person name="Henrissat B."/>
            <person name="Kohler A."/>
            <person name="Grigoriev I.V."/>
            <person name="Martin F.M."/>
            <person name="Hacquard S."/>
        </authorList>
    </citation>
    <scope>NUCLEOTIDE SEQUENCE</scope>
    <source>
        <strain evidence="8">MPI-CAGE-AT-0021</strain>
    </source>
</reference>
<feature type="transmembrane region" description="Helical" evidence="6">
    <location>
        <begin position="81"/>
        <end position="99"/>
    </location>
</feature>
<dbReference type="InterPro" id="IPR016439">
    <property type="entry name" value="Lag1/Lac1-like"/>
</dbReference>
<dbReference type="EMBL" id="JAGMUU010000001">
    <property type="protein sequence ID" value="KAH7162886.1"/>
    <property type="molecule type" value="Genomic_DNA"/>
</dbReference>
<keyword evidence="4 6" id="KW-1133">Transmembrane helix</keyword>
<gene>
    <name evidence="8" type="ORF">B0J13DRAFT_615496</name>
</gene>
<feature type="transmembrane region" description="Helical" evidence="6">
    <location>
        <begin position="173"/>
        <end position="191"/>
    </location>
</feature>
<dbReference type="InterPro" id="IPR006634">
    <property type="entry name" value="TLC-dom"/>
</dbReference>
<evidence type="ECO:0000256" key="6">
    <source>
        <dbReference type="SAM" id="Phobius"/>
    </source>
</evidence>
<dbReference type="SMART" id="SM00724">
    <property type="entry name" value="TLC"/>
    <property type="match status" value="1"/>
</dbReference>
<feature type="transmembrane region" description="Helical" evidence="6">
    <location>
        <begin position="129"/>
        <end position="152"/>
    </location>
</feature>
<dbReference type="PANTHER" id="PTHR12560">
    <property type="entry name" value="LONGEVITY ASSURANCE FACTOR 1 LAG1"/>
    <property type="match status" value="1"/>
</dbReference>
<dbReference type="GO" id="GO:0050291">
    <property type="term" value="F:sphingosine N-acyltransferase activity"/>
    <property type="evidence" value="ECO:0007669"/>
    <property type="project" value="InterPro"/>
</dbReference>
<dbReference type="AlphaFoldDB" id="A0A9P9FJG9"/>
<feature type="transmembrane region" description="Helical" evidence="6">
    <location>
        <begin position="300"/>
        <end position="324"/>
    </location>
</feature>
<comment type="similarity">
    <text evidence="2">Belongs to the sphingosine N-acyltransferase family.</text>
</comment>
<organism evidence="8 9">
    <name type="scientific">Dactylonectria estremocensis</name>
    <dbReference type="NCBI Taxonomy" id="1079267"/>
    <lineage>
        <taxon>Eukaryota</taxon>
        <taxon>Fungi</taxon>
        <taxon>Dikarya</taxon>
        <taxon>Ascomycota</taxon>
        <taxon>Pezizomycotina</taxon>
        <taxon>Sordariomycetes</taxon>
        <taxon>Hypocreomycetidae</taxon>
        <taxon>Hypocreales</taxon>
        <taxon>Nectriaceae</taxon>
        <taxon>Dactylonectria</taxon>
    </lineage>
</organism>
<accession>A0A9P9FJG9</accession>